<gene>
    <name evidence="3" type="ORF">GCM10011487_47530</name>
</gene>
<dbReference type="InterPro" id="IPR027843">
    <property type="entry name" value="DUF4440"/>
</dbReference>
<dbReference type="InterPro" id="IPR032710">
    <property type="entry name" value="NTF2-like_dom_sf"/>
</dbReference>
<feature type="domain" description="DUF4440" evidence="2">
    <location>
        <begin position="34"/>
        <end position="146"/>
    </location>
</feature>
<comment type="caution">
    <text evidence="3">The sequence shown here is derived from an EMBL/GenBank/DDBJ whole genome shotgun (WGS) entry which is preliminary data.</text>
</comment>
<organism evidence="3 4">
    <name type="scientific">Steroidobacter agaridevorans</name>
    <dbReference type="NCBI Taxonomy" id="2695856"/>
    <lineage>
        <taxon>Bacteria</taxon>
        <taxon>Pseudomonadati</taxon>
        <taxon>Pseudomonadota</taxon>
        <taxon>Gammaproteobacteria</taxon>
        <taxon>Steroidobacterales</taxon>
        <taxon>Steroidobacteraceae</taxon>
        <taxon>Steroidobacter</taxon>
    </lineage>
</organism>
<reference evidence="4" key="1">
    <citation type="submission" date="2020-01" db="EMBL/GenBank/DDBJ databases">
        <title>'Steroidobacter agaridevorans' sp. nov., agar-degrading bacteria isolated from rhizosphere soils.</title>
        <authorList>
            <person name="Ikenaga M."/>
            <person name="Kataoka M."/>
            <person name="Murouchi A."/>
            <person name="Katsuragi S."/>
            <person name="Sakai M."/>
        </authorList>
    </citation>
    <scope>NUCLEOTIDE SEQUENCE [LARGE SCALE GENOMIC DNA]</scope>
    <source>
        <strain evidence="4">YU21-B</strain>
    </source>
</reference>
<feature type="signal peptide" evidence="1">
    <location>
        <begin position="1"/>
        <end position="22"/>
    </location>
</feature>
<dbReference type="RefSeq" id="WP_161814406.1">
    <property type="nucleotide sequence ID" value="NZ_BLJN01000005.1"/>
</dbReference>
<accession>A0A829YIQ8</accession>
<dbReference type="Proteomes" id="UP000445000">
    <property type="component" value="Unassembled WGS sequence"/>
</dbReference>
<sequence>MPASRRSVLAAAGAALTSFDVAATGTNETIAELIKLSEESNATLLRGDIEKYRALISFTDDFTIMAPFGGKPTHRAELTDERMSAMGRFFRNGTLKQEVIAAYGSSDMVVLALIERAHVEVGGLPPQPWALRVTLVYRREGSGWRLAHRHADPLVGSITLEQAAALANPI</sequence>
<dbReference type="SUPFAM" id="SSF54427">
    <property type="entry name" value="NTF2-like"/>
    <property type="match status" value="1"/>
</dbReference>
<keyword evidence="1" id="KW-0732">Signal</keyword>
<dbReference type="Pfam" id="PF14534">
    <property type="entry name" value="DUF4440"/>
    <property type="match status" value="1"/>
</dbReference>
<dbReference type="AlphaFoldDB" id="A0A829YIQ8"/>
<keyword evidence="4" id="KW-1185">Reference proteome</keyword>
<evidence type="ECO:0000259" key="2">
    <source>
        <dbReference type="Pfam" id="PF14534"/>
    </source>
</evidence>
<protein>
    <recommendedName>
        <fullName evidence="2">DUF4440 domain-containing protein</fullName>
    </recommendedName>
</protein>
<name>A0A829YIQ8_9GAMM</name>
<evidence type="ECO:0000313" key="4">
    <source>
        <dbReference type="Proteomes" id="UP000445000"/>
    </source>
</evidence>
<proteinExistence type="predicted"/>
<dbReference type="Gene3D" id="3.10.450.50">
    <property type="match status" value="1"/>
</dbReference>
<feature type="chain" id="PRO_5032394800" description="DUF4440 domain-containing protein" evidence="1">
    <location>
        <begin position="23"/>
        <end position="170"/>
    </location>
</feature>
<evidence type="ECO:0000313" key="3">
    <source>
        <dbReference type="EMBL" id="GFE82753.1"/>
    </source>
</evidence>
<evidence type="ECO:0000256" key="1">
    <source>
        <dbReference type="SAM" id="SignalP"/>
    </source>
</evidence>
<dbReference type="EMBL" id="BLJN01000005">
    <property type="protein sequence ID" value="GFE82753.1"/>
    <property type="molecule type" value="Genomic_DNA"/>
</dbReference>